<dbReference type="EMBL" id="JBHUIT010000008">
    <property type="protein sequence ID" value="MFD2256504.1"/>
    <property type="molecule type" value="Genomic_DNA"/>
</dbReference>
<proteinExistence type="predicted"/>
<accession>A0ABW5D6W9</accession>
<feature type="domain" description="Transposase IS200-like" evidence="1">
    <location>
        <begin position="2"/>
        <end position="76"/>
    </location>
</feature>
<protein>
    <submittedName>
        <fullName evidence="2">Transposase</fullName>
    </submittedName>
</protein>
<reference evidence="3" key="1">
    <citation type="journal article" date="2019" name="Int. J. Syst. Evol. Microbiol.">
        <title>The Global Catalogue of Microorganisms (GCM) 10K type strain sequencing project: providing services to taxonomists for standard genome sequencing and annotation.</title>
        <authorList>
            <consortium name="The Broad Institute Genomics Platform"/>
            <consortium name="The Broad Institute Genome Sequencing Center for Infectious Disease"/>
            <person name="Wu L."/>
            <person name="Ma J."/>
        </authorList>
    </citation>
    <scope>NUCLEOTIDE SEQUENCE [LARGE SCALE GENOMIC DNA]</scope>
    <source>
        <strain evidence="3">CGMCC 4.7106</strain>
    </source>
</reference>
<dbReference type="PANTHER" id="PTHR36966">
    <property type="entry name" value="REP-ASSOCIATED TYROSINE TRANSPOSASE"/>
    <property type="match status" value="1"/>
</dbReference>
<organism evidence="2 3">
    <name type="scientific">Luteolibacter algae</name>
    <dbReference type="NCBI Taxonomy" id="454151"/>
    <lineage>
        <taxon>Bacteria</taxon>
        <taxon>Pseudomonadati</taxon>
        <taxon>Verrucomicrobiota</taxon>
        <taxon>Verrucomicrobiia</taxon>
        <taxon>Verrucomicrobiales</taxon>
        <taxon>Verrucomicrobiaceae</taxon>
        <taxon>Luteolibacter</taxon>
    </lineage>
</organism>
<dbReference type="Gene3D" id="3.30.70.1290">
    <property type="entry name" value="Transposase IS200-like"/>
    <property type="match status" value="1"/>
</dbReference>
<dbReference type="SUPFAM" id="SSF143422">
    <property type="entry name" value="Transposase IS200-like"/>
    <property type="match status" value="1"/>
</dbReference>
<evidence type="ECO:0000313" key="3">
    <source>
        <dbReference type="Proteomes" id="UP001597375"/>
    </source>
</evidence>
<dbReference type="Proteomes" id="UP001597375">
    <property type="component" value="Unassembled WGS sequence"/>
</dbReference>
<sequence length="101" mass="12303">MKFQGEKYLHESWVIMPNHLHILTKPLEPLEKLIHAWKSTFSHNFDRGRIWQKGYRDTLIRDPKHFANCVRYIRRNPRQLPRNSFTLWESDRAKKVSAYKV</sequence>
<dbReference type="RefSeq" id="WP_386819780.1">
    <property type="nucleotide sequence ID" value="NZ_JBHUIT010000008.1"/>
</dbReference>
<keyword evidence="3" id="KW-1185">Reference proteome</keyword>
<dbReference type="SMART" id="SM01321">
    <property type="entry name" value="Y1_Tnp"/>
    <property type="match status" value="1"/>
</dbReference>
<gene>
    <name evidence="2" type="ORF">ACFSSA_07445</name>
</gene>
<evidence type="ECO:0000259" key="1">
    <source>
        <dbReference type="SMART" id="SM01321"/>
    </source>
</evidence>
<evidence type="ECO:0000313" key="2">
    <source>
        <dbReference type="EMBL" id="MFD2256504.1"/>
    </source>
</evidence>
<name>A0ABW5D6W9_9BACT</name>
<dbReference type="InterPro" id="IPR002686">
    <property type="entry name" value="Transposase_17"/>
</dbReference>
<comment type="caution">
    <text evidence="2">The sequence shown here is derived from an EMBL/GenBank/DDBJ whole genome shotgun (WGS) entry which is preliminary data.</text>
</comment>
<dbReference type="PANTHER" id="PTHR36966:SF1">
    <property type="entry name" value="REP-ASSOCIATED TYROSINE TRANSPOSASE"/>
    <property type="match status" value="1"/>
</dbReference>
<dbReference type="InterPro" id="IPR052715">
    <property type="entry name" value="RAYT_transposase"/>
</dbReference>
<dbReference type="InterPro" id="IPR036515">
    <property type="entry name" value="Transposase_17_sf"/>
</dbReference>